<keyword evidence="9" id="KW-0472">Membrane</keyword>
<dbReference type="GO" id="GO:0034220">
    <property type="term" value="P:monoatomic ion transmembrane transport"/>
    <property type="evidence" value="ECO:0007669"/>
    <property type="project" value="InterPro"/>
</dbReference>
<evidence type="ECO:0000256" key="10">
    <source>
        <dbReference type="ARBA" id="ARBA00023237"/>
    </source>
</evidence>
<sequence>MKKALLVGAILSAFAAQAHAESSVTLYGVVDGAYSYRHDSMKVETNGSTVSKTKTRNLGLQNGIAEGSSFWGLRGSEDLGNGTSAIFTLESEFNTNDGTSAESGKLFNKFAYVGLTGDSWGTFTIGNQKNVADEFMPEADPFGTNFDFAGAPSSFGDSLSSQMESSVKYMSPDFSGFQFGLAVAHNRKKTSYYNPGSYTYAKEGGTAISLGLKYSTDKLFLGAVYDTAKEYADDSTRVHSWAVGASYDFDVVKAYAAFGQQRNGMMGEIFGLPATNEDDEAYPWNSKGYRQNSWLVGLSAPVGDAGTVMFSYQGAHAKNNKTEYMGLNTPIKTTNHIFSLGYTYDLSKRTSVYGVASYGTSKTKLYGDGHLLATTKTKTTFVALGLKHAF</sequence>
<name>A0A7Y4P425_9BURK</name>
<evidence type="ECO:0000256" key="1">
    <source>
        <dbReference type="ARBA" id="ARBA00004571"/>
    </source>
</evidence>
<comment type="subunit">
    <text evidence="2">Homotrimer.</text>
</comment>
<dbReference type="InterPro" id="IPR023614">
    <property type="entry name" value="Porin_dom_sf"/>
</dbReference>
<evidence type="ECO:0000256" key="4">
    <source>
        <dbReference type="ARBA" id="ARBA00022452"/>
    </source>
</evidence>
<keyword evidence="3" id="KW-0813">Transport</keyword>
<organism evidence="13 14">
    <name type="scientific">Pelistega europaea</name>
    <dbReference type="NCBI Taxonomy" id="106147"/>
    <lineage>
        <taxon>Bacteria</taxon>
        <taxon>Pseudomonadati</taxon>
        <taxon>Pseudomonadota</taxon>
        <taxon>Betaproteobacteria</taxon>
        <taxon>Burkholderiales</taxon>
        <taxon>Alcaligenaceae</taxon>
        <taxon>Pelistega</taxon>
    </lineage>
</organism>
<evidence type="ECO:0000313" key="13">
    <source>
        <dbReference type="EMBL" id="NOL49051.1"/>
    </source>
</evidence>
<gene>
    <name evidence="13" type="ORF">HKX40_02690</name>
</gene>
<dbReference type="GO" id="GO:0009279">
    <property type="term" value="C:cell outer membrane"/>
    <property type="evidence" value="ECO:0007669"/>
    <property type="project" value="UniProtKB-SubCell"/>
</dbReference>
<reference evidence="13 14" key="1">
    <citation type="submission" date="2020-05" db="EMBL/GenBank/DDBJ databases">
        <authorList>
            <person name="Niu N."/>
        </authorList>
    </citation>
    <scope>NUCLEOTIDE SEQUENCE [LARGE SCALE GENOMIC DNA]</scope>
    <source>
        <strain evidence="13 14">LMG10982</strain>
    </source>
</reference>
<keyword evidence="5" id="KW-0812">Transmembrane</keyword>
<dbReference type="SUPFAM" id="SSF56935">
    <property type="entry name" value="Porins"/>
    <property type="match status" value="1"/>
</dbReference>
<evidence type="ECO:0000256" key="11">
    <source>
        <dbReference type="SAM" id="SignalP"/>
    </source>
</evidence>
<dbReference type="InterPro" id="IPR050298">
    <property type="entry name" value="Gram-neg_bact_OMP"/>
</dbReference>
<evidence type="ECO:0000256" key="9">
    <source>
        <dbReference type="ARBA" id="ARBA00023136"/>
    </source>
</evidence>
<evidence type="ECO:0000256" key="2">
    <source>
        <dbReference type="ARBA" id="ARBA00011233"/>
    </source>
</evidence>
<dbReference type="Proteomes" id="UP000541421">
    <property type="component" value="Unassembled WGS sequence"/>
</dbReference>
<dbReference type="CDD" id="cd00342">
    <property type="entry name" value="gram_neg_porins"/>
    <property type="match status" value="1"/>
</dbReference>
<dbReference type="PRINTS" id="PR00184">
    <property type="entry name" value="NEISSPPORIN"/>
</dbReference>
<keyword evidence="14" id="KW-1185">Reference proteome</keyword>
<evidence type="ECO:0000256" key="3">
    <source>
        <dbReference type="ARBA" id="ARBA00022448"/>
    </source>
</evidence>
<keyword evidence="6 11" id="KW-0732">Signal</keyword>
<evidence type="ECO:0000313" key="14">
    <source>
        <dbReference type="Proteomes" id="UP000541421"/>
    </source>
</evidence>
<keyword evidence="8" id="KW-0626">Porin</keyword>
<keyword evidence="4" id="KW-1134">Transmembrane beta strand</keyword>
<dbReference type="InterPro" id="IPR033900">
    <property type="entry name" value="Gram_neg_porin_domain"/>
</dbReference>
<dbReference type="InterPro" id="IPR001702">
    <property type="entry name" value="Porin_Gram-ve"/>
</dbReference>
<dbReference type="PANTHER" id="PTHR34501">
    <property type="entry name" value="PROTEIN YDDL-RELATED"/>
    <property type="match status" value="1"/>
</dbReference>
<keyword evidence="7" id="KW-0406">Ion transport</keyword>
<comment type="caution">
    <text evidence="13">The sequence shown here is derived from an EMBL/GenBank/DDBJ whole genome shotgun (WGS) entry which is preliminary data.</text>
</comment>
<dbReference type="Gene3D" id="2.40.160.10">
    <property type="entry name" value="Porin"/>
    <property type="match status" value="1"/>
</dbReference>
<dbReference type="GO" id="GO:0046930">
    <property type="term" value="C:pore complex"/>
    <property type="evidence" value="ECO:0007669"/>
    <property type="project" value="UniProtKB-KW"/>
</dbReference>
<dbReference type="RefSeq" id="WP_171588012.1">
    <property type="nucleotide sequence ID" value="NZ_JABGBO010000002.1"/>
</dbReference>
<dbReference type="EMBL" id="JABGBO010000002">
    <property type="protein sequence ID" value="NOL49051.1"/>
    <property type="molecule type" value="Genomic_DNA"/>
</dbReference>
<keyword evidence="10" id="KW-0998">Cell outer membrane</keyword>
<comment type="subcellular location">
    <subcellularLocation>
        <location evidence="1">Cell outer membrane</location>
        <topology evidence="1">Multi-pass membrane protein</topology>
    </subcellularLocation>
</comment>
<dbReference type="AlphaFoldDB" id="A0A7Y4P425"/>
<feature type="chain" id="PRO_5031320442" evidence="11">
    <location>
        <begin position="21"/>
        <end position="390"/>
    </location>
</feature>
<proteinExistence type="predicted"/>
<dbReference type="InterPro" id="IPR002299">
    <property type="entry name" value="Porin_Neis"/>
</dbReference>
<feature type="signal peptide" evidence="11">
    <location>
        <begin position="1"/>
        <end position="20"/>
    </location>
</feature>
<evidence type="ECO:0000259" key="12">
    <source>
        <dbReference type="Pfam" id="PF13609"/>
    </source>
</evidence>
<accession>A0A7Y4P425</accession>
<protein>
    <submittedName>
        <fullName evidence="13">Porin</fullName>
    </submittedName>
</protein>
<dbReference type="GO" id="GO:0015288">
    <property type="term" value="F:porin activity"/>
    <property type="evidence" value="ECO:0007669"/>
    <property type="project" value="UniProtKB-KW"/>
</dbReference>
<evidence type="ECO:0000256" key="8">
    <source>
        <dbReference type="ARBA" id="ARBA00023114"/>
    </source>
</evidence>
<evidence type="ECO:0000256" key="6">
    <source>
        <dbReference type="ARBA" id="ARBA00022729"/>
    </source>
</evidence>
<dbReference type="PRINTS" id="PR00182">
    <property type="entry name" value="ECOLNEIPORIN"/>
</dbReference>
<feature type="domain" description="Porin" evidence="12">
    <location>
        <begin position="9"/>
        <end position="362"/>
    </location>
</feature>
<evidence type="ECO:0000256" key="5">
    <source>
        <dbReference type="ARBA" id="ARBA00022692"/>
    </source>
</evidence>
<dbReference type="Pfam" id="PF13609">
    <property type="entry name" value="Porin_4"/>
    <property type="match status" value="1"/>
</dbReference>
<evidence type="ECO:0000256" key="7">
    <source>
        <dbReference type="ARBA" id="ARBA00023065"/>
    </source>
</evidence>
<dbReference type="PANTHER" id="PTHR34501:SF9">
    <property type="entry name" value="MAJOR OUTER MEMBRANE PROTEIN P.IA"/>
    <property type="match status" value="1"/>
</dbReference>